<dbReference type="OrthoDB" id="9812921at2"/>
<dbReference type="EMBL" id="SGXC01000001">
    <property type="protein sequence ID" value="RZS86597.1"/>
    <property type="molecule type" value="Genomic_DNA"/>
</dbReference>
<dbReference type="InterPro" id="IPR029058">
    <property type="entry name" value="AB_hydrolase_fold"/>
</dbReference>
<accession>A0A4V2F472</accession>
<proteinExistence type="predicted"/>
<keyword evidence="1 2" id="KW-0378">Hydrolase</keyword>
<keyword evidence="3" id="KW-1185">Reference proteome</keyword>
<dbReference type="PANTHER" id="PTHR22946">
    <property type="entry name" value="DIENELACTONE HYDROLASE DOMAIN-CONTAINING PROTEIN-RELATED"/>
    <property type="match status" value="1"/>
</dbReference>
<dbReference type="SUPFAM" id="SSF53474">
    <property type="entry name" value="alpha/beta-Hydrolases"/>
    <property type="match status" value="1"/>
</dbReference>
<name>A0A4V2F472_9BURK</name>
<protein>
    <submittedName>
        <fullName evidence="2">Alpha/beta hydrolase family protein DUF1100</fullName>
    </submittedName>
</protein>
<dbReference type="Proteomes" id="UP000292445">
    <property type="component" value="Unassembled WGS sequence"/>
</dbReference>
<comment type="caution">
    <text evidence="2">The sequence shown here is derived from an EMBL/GenBank/DDBJ whole genome shotgun (WGS) entry which is preliminary data.</text>
</comment>
<organism evidence="2 3">
    <name type="scientific">Pigmentiphaga kullae</name>
    <dbReference type="NCBI Taxonomy" id="151784"/>
    <lineage>
        <taxon>Bacteria</taxon>
        <taxon>Pseudomonadati</taxon>
        <taxon>Pseudomonadota</taxon>
        <taxon>Betaproteobacteria</taxon>
        <taxon>Burkholderiales</taxon>
        <taxon>Alcaligenaceae</taxon>
        <taxon>Pigmentiphaga</taxon>
    </lineage>
</organism>
<sequence length="368" mass="41180">MHFFFPDNYRWSYNTLLAFSAGAEIGDFGTILPELSKNVGDDEAWRDGWLALAHVLEARAQGKTGITRSEDMFLASLYHTISEHFINPNDPRRLEGYHEVLRCFEQARAAAPFKMERVLVPFEGTTLPAYFMPAIGRTGPRPTSIFVCGLDTTKELWFLRAREQFALRGVNCLFLDTPGVGEALRLQKLYTRHDYERPVGAAIDYLLTRPEVDAARIGLVGSSLGGYYAARAAAFEPRLRATIAWGAIYDYHRVWVQRMAGNGASAAPTFQLMFITGKSTMEAAIEHVSQFKIAGFADRITQPFLIMHGAEDLQVPLSDAQSMYESVASEDKELVIFDGKNGGAAHTQFDNHRPALHYAADWMQQKLA</sequence>
<evidence type="ECO:0000313" key="2">
    <source>
        <dbReference type="EMBL" id="RZS86597.1"/>
    </source>
</evidence>
<dbReference type="PANTHER" id="PTHR22946:SF12">
    <property type="entry name" value="CONIDIAL PIGMENT BIOSYNTHESIS PROTEIN AYG1 (AFU_ORTHOLOGUE AFUA_2G17550)"/>
    <property type="match status" value="1"/>
</dbReference>
<evidence type="ECO:0000313" key="3">
    <source>
        <dbReference type="Proteomes" id="UP000292445"/>
    </source>
</evidence>
<dbReference type="InterPro" id="IPR050261">
    <property type="entry name" value="FrsA_esterase"/>
</dbReference>
<reference evidence="2 3" key="1">
    <citation type="submission" date="2019-02" db="EMBL/GenBank/DDBJ databases">
        <title>Genomic Encyclopedia of Type Strains, Phase IV (KMG-IV): sequencing the most valuable type-strain genomes for metagenomic binning, comparative biology and taxonomic classification.</title>
        <authorList>
            <person name="Goeker M."/>
        </authorList>
    </citation>
    <scope>NUCLEOTIDE SEQUENCE [LARGE SCALE GENOMIC DNA]</scope>
    <source>
        <strain evidence="2 3">K24</strain>
    </source>
</reference>
<dbReference type="AlphaFoldDB" id="A0A4V2F472"/>
<dbReference type="GO" id="GO:0016787">
    <property type="term" value="F:hydrolase activity"/>
    <property type="evidence" value="ECO:0007669"/>
    <property type="project" value="UniProtKB-KW"/>
</dbReference>
<gene>
    <name evidence="2" type="ORF">EV675_2644</name>
</gene>
<dbReference type="InterPro" id="IPR010520">
    <property type="entry name" value="FrsA-like"/>
</dbReference>
<dbReference type="RefSeq" id="WP_130357674.1">
    <property type="nucleotide sequence ID" value="NZ_SGXC01000001.1"/>
</dbReference>
<dbReference type="Gene3D" id="3.40.50.1820">
    <property type="entry name" value="alpha/beta hydrolase"/>
    <property type="match status" value="1"/>
</dbReference>
<evidence type="ECO:0000256" key="1">
    <source>
        <dbReference type="ARBA" id="ARBA00022801"/>
    </source>
</evidence>
<dbReference type="Pfam" id="PF06500">
    <property type="entry name" value="FrsA-like"/>
    <property type="match status" value="1"/>
</dbReference>